<dbReference type="EMBL" id="CP046522">
    <property type="protein sequence ID" value="QGU96138.1"/>
    <property type="molecule type" value="Genomic_DNA"/>
</dbReference>
<name>A0A6I6F750_9CLOT</name>
<dbReference type="Gene3D" id="2.30.40.10">
    <property type="entry name" value="Urease, subunit C, domain 1"/>
    <property type="match status" value="1"/>
</dbReference>
<dbReference type="Pfam" id="PF01979">
    <property type="entry name" value="Amidohydro_1"/>
    <property type="match status" value="1"/>
</dbReference>
<protein>
    <submittedName>
        <fullName evidence="2">Amidohydrolase family protein</fullName>
    </submittedName>
</protein>
<reference evidence="2 3" key="1">
    <citation type="submission" date="2019-12" db="EMBL/GenBank/DDBJ databases">
        <title>Genome sequenceing of Clostridium bovifaecis.</title>
        <authorList>
            <person name="Yao Y."/>
        </authorList>
    </citation>
    <scope>NUCLEOTIDE SEQUENCE [LARGE SCALE GENOMIC DNA]</scope>
    <source>
        <strain evidence="2 3">BXX</strain>
    </source>
</reference>
<keyword evidence="2" id="KW-0378">Hydrolase</keyword>
<dbReference type="PANTHER" id="PTHR43135:SF3">
    <property type="entry name" value="ALPHA-D-RIBOSE 1-METHYLPHOSPHONATE 5-TRIPHOSPHATE DIPHOSPHATASE"/>
    <property type="match status" value="1"/>
</dbReference>
<gene>
    <name evidence="2" type="ORF">GOM49_14470</name>
</gene>
<dbReference type="InterPro" id="IPR011059">
    <property type="entry name" value="Metal-dep_hydrolase_composite"/>
</dbReference>
<feature type="domain" description="Amidohydrolase-related" evidence="1">
    <location>
        <begin position="248"/>
        <end position="374"/>
    </location>
</feature>
<sequence>MILLRNCQVVDVENGEIVLNDILIEHKRIKKLGINLLEENHKVIDLKGAYVCPGFIDIATEIGLVESGRKSEGNDTNEVNEEIIPGMKSLNGIYPFDISFKEALLSGITTVVVSSGGSNVIGAQSSALKTKIATVDDMVIDSSIDIKATLGDEPKKWNQNSQTTPLSRMGIMNLLRNSLIKAKDYMENKTEIKVDINLNYEALARVLNKEIPLKIAANKAQDILSAIEIKKEFNINVIIDECAEGYMVKEYLKEANIPVIVSSPLIDTSGLELINSRIDNVKILMNEGIDVALSTHHPKVSSELLLFSSVMLMREGLSIFDTLKLITVNPAKILNLHDRIGSIKEGKYADLVVFDDLPTNTLSKISLIMIDGEIVFKS</sequence>
<dbReference type="AlphaFoldDB" id="A0A6I6F750"/>
<dbReference type="InterPro" id="IPR006680">
    <property type="entry name" value="Amidohydro-rel"/>
</dbReference>
<dbReference type="PANTHER" id="PTHR43135">
    <property type="entry name" value="ALPHA-D-RIBOSE 1-METHYLPHOSPHONATE 5-TRIPHOSPHATE DIPHOSPHATASE"/>
    <property type="match status" value="1"/>
</dbReference>
<evidence type="ECO:0000313" key="2">
    <source>
        <dbReference type="EMBL" id="QGU96138.1"/>
    </source>
</evidence>
<accession>A0A6I6F750</accession>
<dbReference type="GO" id="GO:0016810">
    <property type="term" value="F:hydrolase activity, acting on carbon-nitrogen (but not peptide) bonds"/>
    <property type="evidence" value="ECO:0007669"/>
    <property type="project" value="InterPro"/>
</dbReference>
<dbReference type="SUPFAM" id="SSF51556">
    <property type="entry name" value="Metallo-dependent hydrolases"/>
    <property type="match status" value="1"/>
</dbReference>
<dbReference type="InterPro" id="IPR032466">
    <property type="entry name" value="Metal_Hydrolase"/>
</dbReference>
<evidence type="ECO:0000313" key="3">
    <source>
        <dbReference type="Proteomes" id="UP000422764"/>
    </source>
</evidence>
<keyword evidence="3" id="KW-1185">Reference proteome</keyword>
<dbReference type="Proteomes" id="UP000422764">
    <property type="component" value="Chromosome"/>
</dbReference>
<organism evidence="2 3">
    <name type="scientific">Clostridium bovifaecis</name>
    <dbReference type="NCBI Taxonomy" id="2184719"/>
    <lineage>
        <taxon>Bacteria</taxon>
        <taxon>Bacillati</taxon>
        <taxon>Bacillota</taxon>
        <taxon>Clostridia</taxon>
        <taxon>Eubacteriales</taxon>
        <taxon>Clostridiaceae</taxon>
        <taxon>Clostridium</taxon>
    </lineage>
</organism>
<dbReference type="Gene3D" id="3.20.20.140">
    <property type="entry name" value="Metal-dependent hydrolases"/>
    <property type="match status" value="1"/>
</dbReference>
<evidence type="ECO:0000259" key="1">
    <source>
        <dbReference type="Pfam" id="PF01979"/>
    </source>
</evidence>
<dbReference type="InterPro" id="IPR051781">
    <property type="entry name" value="Metallo-dep_Hydrolase"/>
</dbReference>
<proteinExistence type="predicted"/>